<dbReference type="GO" id="GO:0022857">
    <property type="term" value="F:transmembrane transporter activity"/>
    <property type="evidence" value="ECO:0007669"/>
    <property type="project" value="InterPro"/>
</dbReference>
<dbReference type="SUPFAM" id="SSF103473">
    <property type="entry name" value="MFS general substrate transporter"/>
    <property type="match status" value="2"/>
</dbReference>
<feature type="transmembrane region" description="Helical" evidence="5">
    <location>
        <begin position="261"/>
        <end position="280"/>
    </location>
</feature>
<evidence type="ECO:0000259" key="6">
    <source>
        <dbReference type="PROSITE" id="PS50850"/>
    </source>
</evidence>
<feature type="transmembrane region" description="Helical" evidence="5">
    <location>
        <begin position="391"/>
        <end position="411"/>
    </location>
</feature>
<feature type="transmembrane region" description="Helical" evidence="5">
    <location>
        <begin position="300"/>
        <end position="325"/>
    </location>
</feature>
<keyword evidence="3 5" id="KW-1133">Transmembrane helix</keyword>
<dbReference type="PROSITE" id="PS50850">
    <property type="entry name" value="MFS"/>
    <property type="match status" value="1"/>
</dbReference>
<dbReference type="Pfam" id="PF07690">
    <property type="entry name" value="MFS_1"/>
    <property type="match status" value="1"/>
</dbReference>
<evidence type="ECO:0000256" key="1">
    <source>
        <dbReference type="ARBA" id="ARBA00004141"/>
    </source>
</evidence>
<evidence type="ECO:0000256" key="4">
    <source>
        <dbReference type="ARBA" id="ARBA00023136"/>
    </source>
</evidence>
<evidence type="ECO:0000256" key="3">
    <source>
        <dbReference type="ARBA" id="ARBA00022989"/>
    </source>
</evidence>
<keyword evidence="8" id="KW-1185">Reference proteome</keyword>
<feature type="transmembrane region" description="Helical" evidence="5">
    <location>
        <begin position="364"/>
        <end position="385"/>
    </location>
</feature>
<dbReference type="EMBL" id="MU005573">
    <property type="protein sequence ID" value="KAF2688991.1"/>
    <property type="molecule type" value="Genomic_DNA"/>
</dbReference>
<keyword evidence="4 5" id="KW-0472">Membrane</keyword>
<feature type="transmembrane region" description="Helical" evidence="5">
    <location>
        <begin position="100"/>
        <end position="120"/>
    </location>
</feature>
<feature type="transmembrane region" description="Helical" evidence="5">
    <location>
        <begin position="158"/>
        <end position="177"/>
    </location>
</feature>
<keyword evidence="2 5" id="KW-0812">Transmembrane</keyword>
<accession>A0A6G1JFH6</accession>
<protein>
    <submittedName>
        <fullName evidence="7">MFS general substrate transporter</fullName>
    </submittedName>
</protein>
<proteinExistence type="predicted"/>
<dbReference type="Proteomes" id="UP000799291">
    <property type="component" value="Unassembled WGS sequence"/>
</dbReference>
<evidence type="ECO:0000256" key="5">
    <source>
        <dbReference type="SAM" id="Phobius"/>
    </source>
</evidence>
<name>A0A6G1JFH6_9PLEO</name>
<feature type="transmembrane region" description="Helical" evidence="5">
    <location>
        <begin position="126"/>
        <end position="151"/>
    </location>
</feature>
<evidence type="ECO:0000256" key="2">
    <source>
        <dbReference type="ARBA" id="ARBA00022692"/>
    </source>
</evidence>
<feature type="transmembrane region" description="Helical" evidence="5">
    <location>
        <begin position="189"/>
        <end position="209"/>
    </location>
</feature>
<dbReference type="InterPro" id="IPR036259">
    <property type="entry name" value="MFS_trans_sf"/>
</dbReference>
<feature type="transmembrane region" description="Helical" evidence="5">
    <location>
        <begin position="33"/>
        <end position="59"/>
    </location>
</feature>
<dbReference type="PANTHER" id="PTHR23501:SF199">
    <property type="entry name" value="MFS EFFLUX TRANSPORTER INPD-RELATED"/>
    <property type="match status" value="1"/>
</dbReference>
<feature type="transmembrane region" description="Helical" evidence="5">
    <location>
        <begin position="230"/>
        <end position="249"/>
    </location>
</feature>
<reference evidence="7" key="1">
    <citation type="journal article" date="2020" name="Stud. Mycol.">
        <title>101 Dothideomycetes genomes: a test case for predicting lifestyles and emergence of pathogens.</title>
        <authorList>
            <person name="Haridas S."/>
            <person name="Albert R."/>
            <person name="Binder M."/>
            <person name="Bloem J."/>
            <person name="Labutti K."/>
            <person name="Salamov A."/>
            <person name="Andreopoulos B."/>
            <person name="Baker S."/>
            <person name="Barry K."/>
            <person name="Bills G."/>
            <person name="Bluhm B."/>
            <person name="Cannon C."/>
            <person name="Castanera R."/>
            <person name="Culley D."/>
            <person name="Daum C."/>
            <person name="Ezra D."/>
            <person name="Gonzalez J."/>
            <person name="Henrissat B."/>
            <person name="Kuo A."/>
            <person name="Liang C."/>
            <person name="Lipzen A."/>
            <person name="Lutzoni F."/>
            <person name="Magnuson J."/>
            <person name="Mondo S."/>
            <person name="Nolan M."/>
            <person name="Ohm R."/>
            <person name="Pangilinan J."/>
            <person name="Park H.-J."/>
            <person name="Ramirez L."/>
            <person name="Alfaro M."/>
            <person name="Sun H."/>
            <person name="Tritt A."/>
            <person name="Yoshinaga Y."/>
            <person name="Zwiers L.-H."/>
            <person name="Turgeon B."/>
            <person name="Goodwin S."/>
            <person name="Spatafora J."/>
            <person name="Crous P."/>
            <person name="Grigoriev I."/>
        </authorList>
    </citation>
    <scope>NUCLEOTIDE SEQUENCE</scope>
    <source>
        <strain evidence="7">CBS 122367</strain>
    </source>
</reference>
<feature type="transmembrane region" description="Helical" evidence="5">
    <location>
        <begin position="337"/>
        <end position="357"/>
    </location>
</feature>
<dbReference type="GO" id="GO:0005886">
    <property type="term" value="C:plasma membrane"/>
    <property type="evidence" value="ECO:0007669"/>
    <property type="project" value="TreeGrafter"/>
</dbReference>
<dbReference type="Gene3D" id="1.20.1720.10">
    <property type="entry name" value="Multidrug resistance protein D"/>
    <property type="match status" value="1"/>
</dbReference>
<evidence type="ECO:0000313" key="8">
    <source>
        <dbReference type="Proteomes" id="UP000799291"/>
    </source>
</evidence>
<dbReference type="Gene3D" id="1.20.1250.20">
    <property type="entry name" value="MFS general substrate transporter like domains"/>
    <property type="match status" value="1"/>
</dbReference>
<feature type="transmembrane region" description="Helical" evidence="5">
    <location>
        <begin position="503"/>
        <end position="524"/>
    </location>
</feature>
<feature type="domain" description="Major facilitator superfamily (MFS) profile" evidence="6">
    <location>
        <begin position="36"/>
        <end position="480"/>
    </location>
</feature>
<organism evidence="7 8">
    <name type="scientific">Lentithecium fluviatile CBS 122367</name>
    <dbReference type="NCBI Taxonomy" id="1168545"/>
    <lineage>
        <taxon>Eukaryota</taxon>
        <taxon>Fungi</taxon>
        <taxon>Dikarya</taxon>
        <taxon>Ascomycota</taxon>
        <taxon>Pezizomycotina</taxon>
        <taxon>Dothideomycetes</taxon>
        <taxon>Pleosporomycetidae</taxon>
        <taxon>Pleosporales</taxon>
        <taxon>Massarineae</taxon>
        <taxon>Lentitheciaceae</taxon>
        <taxon>Lentithecium</taxon>
    </lineage>
</organism>
<dbReference type="InterPro" id="IPR011701">
    <property type="entry name" value="MFS"/>
</dbReference>
<dbReference type="CDD" id="cd17502">
    <property type="entry name" value="MFS_Azr1_MDR_like"/>
    <property type="match status" value="1"/>
</dbReference>
<comment type="subcellular location">
    <subcellularLocation>
        <location evidence="1">Membrane</location>
        <topology evidence="1">Multi-pass membrane protein</topology>
    </subcellularLocation>
</comment>
<sequence length="554" mass="59557">MLPLEEKTMSAIDVPVAETGSTSKPEYLHSWRLAIVITSLFLGQLLMALDVNIINVAIPEISTHFAALNDVAWYGAAYLLTITAFQPSFGTVYCYFDIDVTYKVCIIIFEVGSVLCAAASSSEMFIVGRAIAGFGAAGVLQGALAVIGSVVELEKRPLYMGIVVSVFAVTVCVGPILGGVFTQRSTWRWCFWINLPIGGVVLALLFGFLSVPGARNENRTLPLKKKLQHLDPFGCLTFVSAVTCLLLALQWGGQTKPWESATIIGLLVGFVALISVFCYIQWRKKEEATIPIRVLFKRSIWTSALGLFCLGAVIYMLAFYIPFYFQTVRGETPISVGVRFIPLMLPQILALLVAGAIASQYGYYVPYIVLGEIICVVGLAMLTHLSPTTTTAMWAASLVITGVGMGTAMQLPYTAIQITLSEEDVPIGNAIAVFSNQLGGAIGVAMGQTIVLNTLVTEVPKAIPSLTGRLVMAAGATDLQRIAGSPAGELILRAIWNKAMVRTLYLSVAFASSAIPFALGMEWLNAKKVAEQRKAAVGTVKEKVGDQNDDSPTE</sequence>
<evidence type="ECO:0000313" key="7">
    <source>
        <dbReference type="EMBL" id="KAF2688991.1"/>
    </source>
</evidence>
<dbReference type="AlphaFoldDB" id="A0A6G1JFH6"/>
<gene>
    <name evidence="7" type="ORF">K458DRAFT_475552</name>
</gene>
<dbReference type="InterPro" id="IPR020846">
    <property type="entry name" value="MFS_dom"/>
</dbReference>
<dbReference type="OrthoDB" id="10021397at2759"/>
<dbReference type="PANTHER" id="PTHR23501">
    <property type="entry name" value="MAJOR FACILITATOR SUPERFAMILY"/>
    <property type="match status" value="1"/>
</dbReference>
<feature type="transmembrane region" description="Helical" evidence="5">
    <location>
        <begin position="71"/>
        <end position="93"/>
    </location>
</feature>